<evidence type="ECO:0000313" key="1">
    <source>
        <dbReference type="EMBL" id="EJW89576.1"/>
    </source>
</evidence>
<gene>
    <name evidence="1" type="ORF">EVA_22317</name>
</gene>
<feature type="non-terminal residue" evidence="1">
    <location>
        <position position="35"/>
    </location>
</feature>
<reference evidence="1" key="1">
    <citation type="journal article" date="2012" name="PLoS ONE">
        <title>Gene sets for utilization of primary and secondary nutrition supplies in the distal gut of endangered iberian lynx.</title>
        <authorList>
            <person name="Alcaide M."/>
            <person name="Messina E."/>
            <person name="Richter M."/>
            <person name="Bargiela R."/>
            <person name="Peplies J."/>
            <person name="Huws S.A."/>
            <person name="Newbold C.J."/>
            <person name="Golyshin P.N."/>
            <person name="Simon M.A."/>
            <person name="Lopez G."/>
            <person name="Yakimov M.M."/>
            <person name="Ferrer M."/>
        </authorList>
    </citation>
    <scope>NUCLEOTIDE SEQUENCE</scope>
</reference>
<comment type="caution">
    <text evidence="1">The sequence shown here is derived from an EMBL/GenBank/DDBJ whole genome shotgun (WGS) entry which is preliminary data.</text>
</comment>
<dbReference type="EMBL" id="AMCI01009384">
    <property type="protein sequence ID" value="EJW89576.1"/>
    <property type="molecule type" value="Genomic_DNA"/>
</dbReference>
<proteinExistence type="predicted"/>
<organism evidence="1">
    <name type="scientific">gut metagenome</name>
    <dbReference type="NCBI Taxonomy" id="749906"/>
    <lineage>
        <taxon>unclassified sequences</taxon>
        <taxon>metagenomes</taxon>
        <taxon>organismal metagenomes</taxon>
    </lineage>
</organism>
<dbReference type="AlphaFoldDB" id="J9F3W5"/>
<name>J9F3W5_9ZZZZ</name>
<sequence>MLTHTKSRRTHKRENVIILSARDSLEDKVLGLELG</sequence>
<accession>J9F3W5</accession>
<protein>
    <submittedName>
        <fullName evidence="1">Uncharacterized protein</fullName>
    </submittedName>
</protein>